<dbReference type="Gene3D" id="3.40.50.10960">
    <property type="match status" value="1"/>
</dbReference>
<dbReference type="Pfam" id="PF08478">
    <property type="entry name" value="POTRA_1"/>
    <property type="match status" value="1"/>
</dbReference>
<dbReference type="InterPro" id="IPR005548">
    <property type="entry name" value="Cell_div_FtsQ/DivIB_C"/>
</dbReference>
<dbReference type="GO" id="GO:0043093">
    <property type="term" value="P:FtsZ-dependent cytokinesis"/>
    <property type="evidence" value="ECO:0007669"/>
    <property type="project" value="UniProtKB-UniRule"/>
</dbReference>
<dbReference type="GO" id="GO:0032153">
    <property type="term" value="C:cell division site"/>
    <property type="evidence" value="ECO:0007669"/>
    <property type="project" value="UniProtKB-UniRule"/>
</dbReference>
<keyword evidence="4 8" id="KW-0812">Transmembrane</keyword>
<proteinExistence type="inferred from homology"/>
<feature type="transmembrane region" description="Helical" evidence="8">
    <location>
        <begin position="159"/>
        <end position="177"/>
    </location>
</feature>
<evidence type="ECO:0000256" key="7">
    <source>
        <dbReference type="ARBA" id="ARBA00023306"/>
    </source>
</evidence>
<evidence type="ECO:0000256" key="4">
    <source>
        <dbReference type="ARBA" id="ARBA00022692"/>
    </source>
</evidence>
<name>A0A7X1Z8K6_9LACT</name>
<evidence type="ECO:0000256" key="3">
    <source>
        <dbReference type="ARBA" id="ARBA00022618"/>
    </source>
</evidence>
<evidence type="ECO:0000259" key="10">
    <source>
        <dbReference type="PROSITE" id="PS51779"/>
    </source>
</evidence>
<dbReference type="InterPro" id="IPR013685">
    <property type="entry name" value="POTRA_FtsQ_type"/>
</dbReference>
<dbReference type="RefSeq" id="WP_153495943.1">
    <property type="nucleotide sequence ID" value="NZ_CAXYUY010000002.1"/>
</dbReference>
<dbReference type="InterPro" id="IPR034746">
    <property type="entry name" value="POTRA"/>
</dbReference>
<comment type="similarity">
    <text evidence="8">Belongs to the FtsQ/DivIB family. DivIB subfamily.</text>
</comment>
<feature type="compositionally biased region" description="Acidic residues" evidence="9">
    <location>
        <begin position="82"/>
        <end position="97"/>
    </location>
</feature>
<evidence type="ECO:0000256" key="5">
    <source>
        <dbReference type="ARBA" id="ARBA00022989"/>
    </source>
</evidence>
<accession>A0A7X1Z8K6</accession>
<feature type="domain" description="POTRA" evidence="10">
    <location>
        <begin position="181"/>
        <end position="252"/>
    </location>
</feature>
<sequence length="431" mass="48669">MSEENNNRTSWEQNDSNFRPPKSEQRHYRGPSDRFSVSKFFNENLEETSQNTADETRDDHLFSFQKDDVTFSDSSNDRNDSDDTDEFNAFNDSDDFNNSETDFDRADDFEEINDESDENDAYEDEYDRFNAQNEARTVQEEIPEHPKPIPIYRPVLKKMMIPLFLAGLVFLISLYFITPISKIGRFSVSGNQNETSEQIALTSGLKTGDSIYSIYQHRKSINQKIEQKFPRIAQANIQFHFPNGIEMKIREHQTTAAVQQKNGTFLVLDNGYIVKTSKAIPAQTQKIPLLLDFSDQEVQTFIKAFETLTPSLRQLIQKVTKTPTDATKDFIALQMSDGNQVRVPLSQMSEKLPYYPSIAKQVKAPQVIDMEAGIYAKSQSDYAKDLSNLASEKAAAQSASTAKADADSSTQSSTSPSTTQSSTSQSSSQTP</sequence>
<dbReference type="HAMAP" id="MF_00912">
    <property type="entry name" value="DivIB"/>
    <property type="match status" value="1"/>
</dbReference>
<feature type="compositionally biased region" description="Polar residues" evidence="9">
    <location>
        <begin position="7"/>
        <end position="17"/>
    </location>
</feature>
<reference evidence="11 12" key="1">
    <citation type="submission" date="2019-10" db="EMBL/GenBank/DDBJ databases">
        <authorList>
            <person name="Dong K."/>
        </authorList>
    </citation>
    <scope>NUCLEOTIDE SEQUENCE [LARGE SCALE GENOMIC DNA]</scope>
    <source>
        <strain evidence="11 12">DSM 28960</strain>
    </source>
</reference>
<dbReference type="GO" id="GO:0005886">
    <property type="term" value="C:plasma membrane"/>
    <property type="evidence" value="ECO:0007669"/>
    <property type="project" value="UniProtKB-SubCell"/>
</dbReference>
<feature type="compositionally biased region" description="Basic and acidic residues" evidence="9">
    <location>
        <begin position="54"/>
        <end position="81"/>
    </location>
</feature>
<keyword evidence="2 8" id="KW-1003">Cell membrane</keyword>
<feature type="compositionally biased region" description="Basic and acidic residues" evidence="9">
    <location>
        <begin position="21"/>
        <end position="32"/>
    </location>
</feature>
<comment type="caution">
    <text evidence="11">The sequence shown here is derived from an EMBL/GenBank/DDBJ whole genome shotgun (WGS) entry which is preliminary data.</text>
</comment>
<keyword evidence="3 8" id="KW-0132">Cell division</keyword>
<dbReference type="PANTHER" id="PTHR37820:SF1">
    <property type="entry name" value="CELL DIVISION PROTEIN FTSQ"/>
    <property type="match status" value="1"/>
</dbReference>
<dbReference type="InterPro" id="IPR050487">
    <property type="entry name" value="FtsQ_DivIB"/>
</dbReference>
<comment type="subcellular location">
    <subcellularLocation>
        <location evidence="8">Cell membrane</location>
        <topology evidence="8">Single-pass type II membrane protein</topology>
    </subcellularLocation>
    <subcellularLocation>
        <location evidence="1">Membrane</location>
    </subcellularLocation>
    <text evidence="8">Localizes to the division septum.</text>
</comment>
<dbReference type="PANTHER" id="PTHR37820">
    <property type="entry name" value="CELL DIVISION PROTEIN DIVIB"/>
    <property type="match status" value="1"/>
</dbReference>
<feature type="region of interest" description="Disordered" evidence="9">
    <location>
        <begin position="393"/>
        <end position="431"/>
    </location>
</feature>
<dbReference type="InterPro" id="IPR026580">
    <property type="entry name" value="DivIB"/>
</dbReference>
<keyword evidence="6 8" id="KW-0472">Membrane</keyword>
<evidence type="ECO:0000256" key="2">
    <source>
        <dbReference type="ARBA" id="ARBA00022475"/>
    </source>
</evidence>
<evidence type="ECO:0000256" key="8">
    <source>
        <dbReference type="HAMAP-Rule" id="MF_00912"/>
    </source>
</evidence>
<evidence type="ECO:0000256" key="9">
    <source>
        <dbReference type="SAM" id="MobiDB-lite"/>
    </source>
</evidence>
<keyword evidence="12" id="KW-1185">Reference proteome</keyword>
<evidence type="ECO:0000256" key="6">
    <source>
        <dbReference type="ARBA" id="ARBA00023136"/>
    </source>
</evidence>
<feature type="region of interest" description="Disordered" evidence="9">
    <location>
        <begin position="1"/>
        <end position="122"/>
    </location>
</feature>
<evidence type="ECO:0000313" key="11">
    <source>
        <dbReference type="EMBL" id="MQW39274.1"/>
    </source>
</evidence>
<organism evidence="11 12">
    <name type="scientific">Lactococcus hircilactis</name>
    <dbReference type="NCBI Taxonomy" id="1494462"/>
    <lineage>
        <taxon>Bacteria</taxon>
        <taxon>Bacillati</taxon>
        <taxon>Bacillota</taxon>
        <taxon>Bacilli</taxon>
        <taxon>Lactobacillales</taxon>
        <taxon>Streptococcaceae</taxon>
        <taxon>Lactococcus</taxon>
    </lineage>
</organism>
<keyword evidence="7 8" id="KW-0131">Cell cycle</keyword>
<protein>
    <recommendedName>
        <fullName evidence="8">Cell division protein DivIB</fullName>
    </recommendedName>
</protein>
<evidence type="ECO:0000256" key="1">
    <source>
        <dbReference type="ARBA" id="ARBA00004370"/>
    </source>
</evidence>
<comment type="function">
    <text evidence="8">Cell division protein that may be involved in stabilizing or promoting the assembly of the division complex.</text>
</comment>
<feature type="compositionally biased region" description="Acidic residues" evidence="9">
    <location>
        <begin position="105"/>
        <end position="122"/>
    </location>
</feature>
<dbReference type="PROSITE" id="PS51779">
    <property type="entry name" value="POTRA"/>
    <property type="match status" value="1"/>
</dbReference>
<dbReference type="Pfam" id="PF03799">
    <property type="entry name" value="FtsQ_DivIB_C"/>
    <property type="match status" value="1"/>
</dbReference>
<dbReference type="AlphaFoldDB" id="A0A7X1Z8K6"/>
<dbReference type="OrthoDB" id="1819027at2"/>
<gene>
    <name evidence="8" type="primary">divIB</name>
    <name evidence="11" type="ORF">GHI93_04890</name>
</gene>
<dbReference type="EMBL" id="WITJ01000005">
    <property type="protein sequence ID" value="MQW39274.1"/>
    <property type="molecule type" value="Genomic_DNA"/>
</dbReference>
<dbReference type="Proteomes" id="UP000439550">
    <property type="component" value="Unassembled WGS sequence"/>
</dbReference>
<evidence type="ECO:0000313" key="12">
    <source>
        <dbReference type="Proteomes" id="UP000439550"/>
    </source>
</evidence>
<keyword evidence="5 8" id="KW-1133">Transmembrane helix</keyword>